<evidence type="ECO:0000313" key="5">
    <source>
        <dbReference type="EMBL" id="XDQ82480.1"/>
    </source>
</evidence>
<gene>
    <name evidence="5" type="ORF">AB2U05_30305</name>
</gene>
<dbReference type="AlphaFoldDB" id="A0AB39TT05"/>
<dbReference type="PANTHER" id="PTHR11839:SF18">
    <property type="entry name" value="NUDIX HYDROLASE DOMAIN-CONTAINING PROTEIN"/>
    <property type="match status" value="1"/>
</dbReference>
<dbReference type="PANTHER" id="PTHR11839">
    <property type="entry name" value="UDP/ADP-SUGAR PYROPHOSPHATASE"/>
    <property type="match status" value="1"/>
</dbReference>
<organism evidence="5">
    <name type="scientific">Streptomyces sp. Y1</name>
    <dbReference type="NCBI Taxonomy" id="3238634"/>
    <lineage>
        <taxon>Bacteria</taxon>
        <taxon>Bacillati</taxon>
        <taxon>Actinomycetota</taxon>
        <taxon>Actinomycetes</taxon>
        <taxon>Kitasatosporales</taxon>
        <taxon>Streptomycetaceae</taxon>
        <taxon>Streptomyces</taxon>
    </lineage>
</organism>
<evidence type="ECO:0000256" key="1">
    <source>
        <dbReference type="ARBA" id="ARBA00001946"/>
    </source>
</evidence>
<feature type="region of interest" description="Disordered" evidence="3">
    <location>
        <begin position="188"/>
        <end position="215"/>
    </location>
</feature>
<proteinExistence type="predicted"/>
<dbReference type="InterPro" id="IPR000086">
    <property type="entry name" value="NUDIX_hydrolase_dom"/>
</dbReference>
<comment type="cofactor">
    <cofactor evidence="1">
        <name>Mg(2+)</name>
        <dbReference type="ChEBI" id="CHEBI:18420"/>
    </cofactor>
</comment>
<accession>A0AB39TT05</accession>
<dbReference type="GO" id="GO:0019693">
    <property type="term" value="P:ribose phosphate metabolic process"/>
    <property type="evidence" value="ECO:0007669"/>
    <property type="project" value="TreeGrafter"/>
</dbReference>
<keyword evidence="2" id="KW-0378">Hydrolase</keyword>
<dbReference type="PROSITE" id="PS00893">
    <property type="entry name" value="NUDIX_BOX"/>
    <property type="match status" value="1"/>
</dbReference>
<dbReference type="EMBL" id="CP163445">
    <property type="protein sequence ID" value="XDQ82480.1"/>
    <property type="molecule type" value="Genomic_DNA"/>
</dbReference>
<name>A0AB39TT05_9ACTN</name>
<dbReference type="InterPro" id="IPR015797">
    <property type="entry name" value="NUDIX_hydrolase-like_dom_sf"/>
</dbReference>
<feature type="compositionally biased region" description="Low complexity" evidence="3">
    <location>
        <begin position="188"/>
        <end position="203"/>
    </location>
</feature>
<protein>
    <submittedName>
        <fullName evidence="5">NUDIX domain-containing protein</fullName>
    </submittedName>
</protein>
<dbReference type="SUPFAM" id="SSF55811">
    <property type="entry name" value="Nudix"/>
    <property type="match status" value="1"/>
</dbReference>
<dbReference type="GO" id="GO:0006753">
    <property type="term" value="P:nucleoside phosphate metabolic process"/>
    <property type="evidence" value="ECO:0007669"/>
    <property type="project" value="TreeGrafter"/>
</dbReference>
<sequence length="215" mass="23437">MPTAEDGAQVRWLGRGERVVHDSRFLTVSVADVELPGGETVEHHFVRAPGAAIIVVQDERQRILMMYRHRFVSDLWGWELPGGLVDDREDPAVTAAREAEEETGYRPRNVRHLLTYQPMAGMVDSPHHIYLADGADLVGGPTECTEAQETRWMPLDEAAELLRSGRTVTSGTAIGLLAVLGLGAARQQPGGVQEQPGGAQQQGMNESHSGRTVRG</sequence>
<feature type="domain" description="Nudix hydrolase" evidence="4">
    <location>
        <begin position="46"/>
        <end position="175"/>
    </location>
</feature>
<dbReference type="RefSeq" id="WP_369184845.1">
    <property type="nucleotide sequence ID" value="NZ_CP163445.1"/>
</dbReference>
<dbReference type="PROSITE" id="PS51462">
    <property type="entry name" value="NUDIX"/>
    <property type="match status" value="1"/>
</dbReference>
<evidence type="ECO:0000256" key="3">
    <source>
        <dbReference type="SAM" id="MobiDB-lite"/>
    </source>
</evidence>
<evidence type="ECO:0000259" key="4">
    <source>
        <dbReference type="PROSITE" id="PS51462"/>
    </source>
</evidence>
<dbReference type="InterPro" id="IPR020084">
    <property type="entry name" value="NUDIX_hydrolase_CS"/>
</dbReference>
<dbReference type="Gene3D" id="3.90.79.10">
    <property type="entry name" value="Nucleoside Triphosphate Pyrophosphohydrolase"/>
    <property type="match status" value="1"/>
</dbReference>
<dbReference type="GO" id="GO:0005829">
    <property type="term" value="C:cytosol"/>
    <property type="evidence" value="ECO:0007669"/>
    <property type="project" value="TreeGrafter"/>
</dbReference>
<evidence type="ECO:0000256" key="2">
    <source>
        <dbReference type="ARBA" id="ARBA00022801"/>
    </source>
</evidence>
<dbReference type="GO" id="GO:0016787">
    <property type="term" value="F:hydrolase activity"/>
    <property type="evidence" value="ECO:0007669"/>
    <property type="project" value="UniProtKB-KW"/>
</dbReference>
<dbReference type="Pfam" id="PF00293">
    <property type="entry name" value="NUDIX"/>
    <property type="match status" value="1"/>
</dbReference>
<reference evidence="5" key="1">
    <citation type="submission" date="2024-07" db="EMBL/GenBank/DDBJ databases">
        <authorList>
            <person name="Yu S.T."/>
        </authorList>
    </citation>
    <scope>NUCLEOTIDE SEQUENCE</scope>
    <source>
        <strain evidence="5">Y1</strain>
    </source>
</reference>